<reference evidence="2" key="1">
    <citation type="journal article" date="2020" name="Stud. Mycol.">
        <title>101 Dothideomycetes genomes: a test case for predicting lifestyles and emergence of pathogens.</title>
        <authorList>
            <person name="Haridas S."/>
            <person name="Albert R."/>
            <person name="Binder M."/>
            <person name="Bloem J."/>
            <person name="Labutti K."/>
            <person name="Salamov A."/>
            <person name="Andreopoulos B."/>
            <person name="Baker S."/>
            <person name="Barry K."/>
            <person name="Bills G."/>
            <person name="Bluhm B."/>
            <person name="Cannon C."/>
            <person name="Castanera R."/>
            <person name="Culley D."/>
            <person name="Daum C."/>
            <person name="Ezra D."/>
            <person name="Gonzalez J."/>
            <person name="Henrissat B."/>
            <person name="Kuo A."/>
            <person name="Liang C."/>
            <person name="Lipzen A."/>
            <person name="Lutzoni F."/>
            <person name="Magnuson J."/>
            <person name="Mondo S."/>
            <person name="Nolan M."/>
            <person name="Ohm R."/>
            <person name="Pangilinan J."/>
            <person name="Park H.-J."/>
            <person name="Ramirez L."/>
            <person name="Alfaro M."/>
            <person name="Sun H."/>
            <person name="Tritt A."/>
            <person name="Yoshinaga Y."/>
            <person name="Zwiers L.-H."/>
            <person name="Turgeon B."/>
            <person name="Goodwin S."/>
            <person name="Spatafora J."/>
            <person name="Crous P."/>
            <person name="Grigoriev I."/>
        </authorList>
    </citation>
    <scope>NUCLEOTIDE SEQUENCE</scope>
    <source>
        <strain evidence="2">CBS 269.34</strain>
    </source>
</reference>
<accession>A0A6A6REX3</accession>
<feature type="region of interest" description="Disordered" evidence="1">
    <location>
        <begin position="1"/>
        <end position="94"/>
    </location>
</feature>
<feature type="compositionally biased region" description="Low complexity" evidence="1">
    <location>
        <begin position="286"/>
        <end position="298"/>
    </location>
</feature>
<protein>
    <submittedName>
        <fullName evidence="2">Uncharacterized protein</fullName>
    </submittedName>
</protein>
<dbReference type="Proteomes" id="UP000799750">
    <property type="component" value="Unassembled WGS sequence"/>
</dbReference>
<organism evidence="2 3">
    <name type="scientific">Lophium mytilinum</name>
    <dbReference type="NCBI Taxonomy" id="390894"/>
    <lineage>
        <taxon>Eukaryota</taxon>
        <taxon>Fungi</taxon>
        <taxon>Dikarya</taxon>
        <taxon>Ascomycota</taxon>
        <taxon>Pezizomycotina</taxon>
        <taxon>Dothideomycetes</taxon>
        <taxon>Pleosporomycetidae</taxon>
        <taxon>Mytilinidiales</taxon>
        <taxon>Mytilinidiaceae</taxon>
        <taxon>Lophium</taxon>
    </lineage>
</organism>
<evidence type="ECO:0000313" key="2">
    <source>
        <dbReference type="EMBL" id="KAF2503014.1"/>
    </source>
</evidence>
<keyword evidence="3" id="KW-1185">Reference proteome</keyword>
<feature type="region of interest" description="Disordered" evidence="1">
    <location>
        <begin position="217"/>
        <end position="252"/>
    </location>
</feature>
<evidence type="ECO:0000256" key="1">
    <source>
        <dbReference type="SAM" id="MobiDB-lite"/>
    </source>
</evidence>
<dbReference type="EMBL" id="MU004181">
    <property type="protein sequence ID" value="KAF2503014.1"/>
    <property type="molecule type" value="Genomic_DNA"/>
</dbReference>
<name>A0A6A6REX3_9PEZI</name>
<feature type="region of interest" description="Disordered" evidence="1">
    <location>
        <begin position="275"/>
        <end position="298"/>
    </location>
</feature>
<proteinExistence type="predicted"/>
<sequence length="319" mass="35461">MASKEPNGNPTFRNESQGGSRQSDPAPTLLPSALPKIPLRTPRESCPGPISHMPPLPFTPPLAISPRSSVTSLSDRGPSRSLRRSSDDSSYSISMAGLRKDSVMSIGRNMGKRERGRLLEKMIASQSPTSIRLWTPVQIHGTSPRKLELVEREIRRRRNVEEELQLKEKRKSERQRLADKQPSPGDKIWKGMKGLKLAERIAEEKQSAEMQHRLNEHSVSSLSMPTRHRASTLSTPPRTRDHSATRYETPSPRSFRSSISCFIKVGTPPSVIKETRSEQLGSPSVSNTTTISNTTTNASALDTMVANQSGRLKEKVLDR</sequence>
<feature type="region of interest" description="Disordered" evidence="1">
    <location>
        <begin position="166"/>
        <end position="189"/>
    </location>
</feature>
<gene>
    <name evidence="2" type="ORF">BU16DRAFT_26491</name>
</gene>
<feature type="compositionally biased region" description="Basic and acidic residues" evidence="1">
    <location>
        <begin position="166"/>
        <end position="179"/>
    </location>
</feature>
<evidence type="ECO:0000313" key="3">
    <source>
        <dbReference type="Proteomes" id="UP000799750"/>
    </source>
</evidence>
<dbReference type="AlphaFoldDB" id="A0A6A6REX3"/>
<feature type="compositionally biased region" description="Polar residues" evidence="1">
    <location>
        <begin position="1"/>
        <end position="25"/>
    </location>
</feature>